<reference evidence="1 2" key="1">
    <citation type="submission" date="2020-08" db="EMBL/GenBank/DDBJ databases">
        <title>Genomic Encyclopedia of Type Strains, Phase IV (KMG-IV): sequencing the most valuable type-strain genomes for metagenomic binning, comparative biology and taxonomic classification.</title>
        <authorList>
            <person name="Goeker M."/>
        </authorList>
    </citation>
    <scope>NUCLEOTIDE SEQUENCE [LARGE SCALE GENOMIC DNA]</scope>
    <source>
        <strain evidence="1 2">DSM 17976</strain>
    </source>
</reference>
<dbReference type="InterPro" id="IPR011250">
    <property type="entry name" value="OMP/PagP_B-barrel"/>
</dbReference>
<comment type="caution">
    <text evidence="1">The sequence shown here is derived from an EMBL/GenBank/DDBJ whole genome shotgun (WGS) entry which is preliminary data.</text>
</comment>
<dbReference type="Proteomes" id="UP000541352">
    <property type="component" value="Unassembled WGS sequence"/>
</dbReference>
<dbReference type="AlphaFoldDB" id="A0A7W5ZNX7"/>
<protein>
    <recommendedName>
        <fullName evidence="3">Outer membrane protein beta-barrel domain-containing protein</fullName>
    </recommendedName>
</protein>
<proteinExistence type="predicted"/>
<name>A0A7W5ZNX7_9BACT</name>
<evidence type="ECO:0000313" key="2">
    <source>
        <dbReference type="Proteomes" id="UP000541352"/>
    </source>
</evidence>
<keyword evidence="2" id="KW-1185">Reference proteome</keyword>
<sequence length="249" mass="28007">MKHGYALAGLLWWFSLSSGFCQNRLFRGHWYVGADVGILSSQTRMVAGELQKYSSGGSGIMPIYGLKVGRILNPYFSVETGAYALPLNLVYLYQTDRVIGTNSFRFLSIPIRANWRVRVFHDKLEAHLGAGLQYVRSNTPYNFTKFSGLITSRGHTWTDSLAYSGSVGVVRQHSINAELNAGIHWALSRRWTLSMYARQMFGMMNIAQMEVAIKNNQEPTDKARFVSKGAGFTTGVGIRYNLAPKRRFN</sequence>
<dbReference type="RefSeq" id="WP_183978303.1">
    <property type="nucleotide sequence ID" value="NZ_JACIBY010000013.1"/>
</dbReference>
<evidence type="ECO:0000313" key="1">
    <source>
        <dbReference type="EMBL" id="MBB3840967.1"/>
    </source>
</evidence>
<organism evidence="1 2">
    <name type="scientific">Runella defluvii</name>
    <dbReference type="NCBI Taxonomy" id="370973"/>
    <lineage>
        <taxon>Bacteria</taxon>
        <taxon>Pseudomonadati</taxon>
        <taxon>Bacteroidota</taxon>
        <taxon>Cytophagia</taxon>
        <taxon>Cytophagales</taxon>
        <taxon>Spirosomataceae</taxon>
        <taxon>Runella</taxon>
    </lineage>
</organism>
<dbReference type="Gene3D" id="2.40.160.20">
    <property type="match status" value="1"/>
</dbReference>
<dbReference type="SUPFAM" id="SSF56925">
    <property type="entry name" value="OMPA-like"/>
    <property type="match status" value="1"/>
</dbReference>
<accession>A0A7W5ZNX7</accession>
<evidence type="ECO:0008006" key="3">
    <source>
        <dbReference type="Google" id="ProtNLM"/>
    </source>
</evidence>
<dbReference type="EMBL" id="JACIBY010000013">
    <property type="protein sequence ID" value="MBB3840967.1"/>
    <property type="molecule type" value="Genomic_DNA"/>
</dbReference>
<gene>
    <name evidence="1" type="ORF">FHS57_004988</name>
</gene>